<dbReference type="AlphaFoldDB" id="A0A3N0HYV8"/>
<gene>
    <name evidence="2 3" type="primary">rsfS</name>
    <name evidence="3" type="ORF">EDX97_10460</name>
</gene>
<dbReference type="InterPro" id="IPR043519">
    <property type="entry name" value="NT_sf"/>
</dbReference>
<keyword evidence="2" id="KW-0810">Translation regulation</keyword>
<dbReference type="NCBIfam" id="TIGR00090">
    <property type="entry name" value="rsfS_iojap_ybeB"/>
    <property type="match status" value="1"/>
</dbReference>
<dbReference type="GO" id="GO:0017148">
    <property type="term" value="P:negative regulation of translation"/>
    <property type="evidence" value="ECO:0007669"/>
    <property type="project" value="UniProtKB-UniRule"/>
</dbReference>
<dbReference type="OrthoDB" id="9793681at2"/>
<keyword evidence="4" id="KW-1185">Reference proteome</keyword>
<dbReference type="Pfam" id="PF02410">
    <property type="entry name" value="RsfS"/>
    <property type="match status" value="1"/>
</dbReference>
<reference evidence="3 4" key="1">
    <citation type="submission" date="2018-11" db="EMBL/GenBank/DDBJ databases">
        <title>Clostridium sp. nov., a member of the family Erysipelotrichaceae isolated from pig faeces.</title>
        <authorList>
            <person name="Chang Y.-H."/>
        </authorList>
    </citation>
    <scope>NUCLEOTIDE SEQUENCE [LARGE SCALE GENOMIC DNA]</scope>
    <source>
        <strain evidence="3 4">YH-panp20</strain>
    </source>
</reference>
<evidence type="ECO:0000256" key="1">
    <source>
        <dbReference type="ARBA" id="ARBA00010574"/>
    </source>
</evidence>
<keyword evidence="2" id="KW-0678">Repressor</keyword>
<dbReference type="InterPro" id="IPR004394">
    <property type="entry name" value="Iojap/RsfS/C7orf30"/>
</dbReference>
<keyword evidence="2" id="KW-0963">Cytoplasm</keyword>
<organism evidence="3 4">
    <name type="scientific">Absicoccus porci</name>
    <dbReference type="NCBI Taxonomy" id="2486576"/>
    <lineage>
        <taxon>Bacteria</taxon>
        <taxon>Bacillati</taxon>
        <taxon>Bacillota</taxon>
        <taxon>Erysipelotrichia</taxon>
        <taxon>Erysipelotrichales</taxon>
        <taxon>Erysipelotrichaceae</taxon>
        <taxon>Absicoccus</taxon>
    </lineage>
</organism>
<protein>
    <recommendedName>
        <fullName evidence="2">Ribosomal silencing factor RsfS</fullName>
    </recommendedName>
</protein>
<dbReference type="RefSeq" id="WP_128521087.1">
    <property type="nucleotide sequence ID" value="NZ_CAUWBR010000022.1"/>
</dbReference>
<dbReference type="GO" id="GO:0043023">
    <property type="term" value="F:ribosomal large subunit binding"/>
    <property type="evidence" value="ECO:0007669"/>
    <property type="project" value="TreeGrafter"/>
</dbReference>
<sequence length="112" mass="12824">MELKDVVIQAILERKGMFVKDYDCMDITPFMDDIIVVTANNLRQNNAIAQNIKEKVKEAGFDVDIRQEGDAHSPWILLDLGSVVVNLFVKETRQVYNLDRLYADCPVTSYDL</sequence>
<accession>A0A3N0HYV8</accession>
<comment type="function">
    <text evidence="2">Functions as a ribosomal silencing factor. Interacts with ribosomal protein uL14 (rplN), blocking formation of intersubunit bridge B8. Prevents association of the 30S and 50S ribosomal subunits and the formation of functional ribosomes, thus repressing translation.</text>
</comment>
<dbReference type="HAMAP" id="MF_01477">
    <property type="entry name" value="Iojap_RsfS"/>
    <property type="match status" value="1"/>
</dbReference>
<dbReference type="GO" id="GO:0005737">
    <property type="term" value="C:cytoplasm"/>
    <property type="evidence" value="ECO:0007669"/>
    <property type="project" value="UniProtKB-SubCell"/>
</dbReference>
<comment type="similarity">
    <text evidence="1 2">Belongs to the Iojap/RsfS family.</text>
</comment>
<dbReference type="EMBL" id="RJQC01000004">
    <property type="protein sequence ID" value="RNM29400.1"/>
    <property type="molecule type" value="Genomic_DNA"/>
</dbReference>
<dbReference type="Proteomes" id="UP000276568">
    <property type="component" value="Unassembled WGS sequence"/>
</dbReference>
<dbReference type="SUPFAM" id="SSF81301">
    <property type="entry name" value="Nucleotidyltransferase"/>
    <property type="match status" value="1"/>
</dbReference>
<dbReference type="GO" id="GO:0042256">
    <property type="term" value="P:cytosolic ribosome assembly"/>
    <property type="evidence" value="ECO:0007669"/>
    <property type="project" value="UniProtKB-UniRule"/>
</dbReference>
<comment type="subunit">
    <text evidence="2">Interacts with ribosomal protein uL14 (rplN).</text>
</comment>
<dbReference type="PANTHER" id="PTHR21043">
    <property type="entry name" value="IOJAP SUPERFAMILY ORTHOLOG"/>
    <property type="match status" value="1"/>
</dbReference>
<comment type="caution">
    <text evidence="3">The sequence shown here is derived from an EMBL/GenBank/DDBJ whole genome shotgun (WGS) entry which is preliminary data.</text>
</comment>
<proteinExistence type="inferred from homology"/>
<name>A0A3N0HYV8_9FIRM</name>
<evidence type="ECO:0000313" key="3">
    <source>
        <dbReference type="EMBL" id="RNM29400.1"/>
    </source>
</evidence>
<evidence type="ECO:0000256" key="2">
    <source>
        <dbReference type="HAMAP-Rule" id="MF_01477"/>
    </source>
</evidence>
<dbReference type="PANTHER" id="PTHR21043:SF0">
    <property type="entry name" value="MITOCHONDRIAL ASSEMBLY OF RIBOSOMAL LARGE SUBUNIT PROTEIN 1"/>
    <property type="match status" value="1"/>
</dbReference>
<comment type="subcellular location">
    <subcellularLocation>
        <location evidence="2">Cytoplasm</location>
    </subcellularLocation>
</comment>
<dbReference type="GO" id="GO:0090071">
    <property type="term" value="P:negative regulation of ribosome biogenesis"/>
    <property type="evidence" value="ECO:0007669"/>
    <property type="project" value="UniProtKB-UniRule"/>
</dbReference>
<evidence type="ECO:0000313" key="4">
    <source>
        <dbReference type="Proteomes" id="UP000276568"/>
    </source>
</evidence>
<dbReference type="Gene3D" id="3.30.460.10">
    <property type="entry name" value="Beta Polymerase, domain 2"/>
    <property type="match status" value="1"/>
</dbReference>